<evidence type="ECO:0000259" key="1">
    <source>
        <dbReference type="Pfam" id="PF13480"/>
    </source>
</evidence>
<dbReference type="AlphaFoldDB" id="A0A316C8P2"/>
<gene>
    <name evidence="2" type="ORF">C7441_102285</name>
</gene>
<name>A0A316C8P2_PSESE</name>
<proteinExistence type="predicted"/>
<protein>
    <submittedName>
        <fullName evidence="2">CelD/BcsL family acetyltransferase involved in cellulose biosynthesis</fullName>
    </submittedName>
</protein>
<dbReference type="InterPro" id="IPR038740">
    <property type="entry name" value="BioF2-like_GNAT_dom"/>
</dbReference>
<dbReference type="InterPro" id="IPR016181">
    <property type="entry name" value="Acyl_CoA_acyltransferase"/>
</dbReference>
<keyword evidence="2" id="KW-0808">Transferase</keyword>
<evidence type="ECO:0000313" key="2">
    <source>
        <dbReference type="EMBL" id="PWJ85838.1"/>
    </source>
</evidence>
<dbReference type="Pfam" id="PF13480">
    <property type="entry name" value="Acetyltransf_6"/>
    <property type="match status" value="1"/>
</dbReference>
<dbReference type="OrthoDB" id="8193702at2"/>
<sequence length="402" mass="44353">MVDAEASLEIQEDHPPDAVSAVRSVAIDILPANADALERYERACTEAIFAPAQSAIWVRNWISHTHPDALIAFMSRGSDIVFALALEVAKSGPFRVARLVGGSHANGNFAPSVLPLSVSPSRQDIARLVQSIRAARPDIDMLLLQRLAPDLDGNPNPLLALPHAPSPNIALATDLRGGFDATLERIAARRKRKRHRYQARKFEAAGGFRRIVAATEAETRRLFDAFLEMKELRFRKAGMANVFADPELRVFFHALFAESLKSAPPPFSLEALEVAGTLRAITGTSRCGKRMICEFGAISDDELASMSPGEFLSFRNIEEAAAQEFDLYDFSVGDEPYKRLWCNIEIRQVDVIMPLSVKGHALATVLRLYGRLKTWAKANPTIWRLAKKLRKRAAGHPAPAND</sequence>
<accession>A0A316C8P2</accession>
<dbReference type="GO" id="GO:0016740">
    <property type="term" value="F:transferase activity"/>
    <property type="evidence" value="ECO:0007669"/>
    <property type="project" value="UniProtKB-KW"/>
</dbReference>
<feature type="domain" description="BioF2-like acetyltransferase" evidence="1">
    <location>
        <begin position="189"/>
        <end position="339"/>
    </location>
</feature>
<dbReference type="Gene3D" id="3.40.630.30">
    <property type="match status" value="1"/>
</dbReference>
<dbReference type="SUPFAM" id="SSF55729">
    <property type="entry name" value="Acyl-CoA N-acyltransferases (Nat)"/>
    <property type="match status" value="1"/>
</dbReference>
<comment type="caution">
    <text evidence="2">The sequence shown here is derived from an EMBL/GenBank/DDBJ whole genome shotgun (WGS) entry which is preliminary data.</text>
</comment>
<dbReference type="EMBL" id="QGGG01000002">
    <property type="protein sequence ID" value="PWJ85838.1"/>
    <property type="molecule type" value="Genomic_DNA"/>
</dbReference>
<organism evidence="2 3">
    <name type="scientific">Pseudaminobacter salicylatoxidans</name>
    <dbReference type="NCBI Taxonomy" id="93369"/>
    <lineage>
        <taxon>Bacteria</taxon>
        <taxon>Pseudomonadati</taxon>
        <taxon>Pseudomonadota</taxon>
        <taxon>Alphaproteobacteria</taxon>
        <taxon>Hyphomicrobiales</taxon>
        <taxon>Phyllobacteriaceae</taxon>
        <taxon>Pseudaminobacter</taxon>
    </lineage>
</organism>
<dbReference type="Proteomes" id="UP000245396">
    <property type="component" value="Unassembled WGS sequence"/>
</dbReference>
<dbReference type="RefSeq" id="WP_109611791.1">
    <property type="nucleotide sequence ID" value="NZ_QGGG01000002.1"/>
</dbReference>
<dbReference type="STRING" id="1192868.GCA_000304395_03891"/>
<reference evidence="2 3" key="1">
    <citation type="submission" date="2018-05" db="EMBL/GenBank/DDBJ databases">
        <title>Genomic Encyclopedia of Type Strains, Phase IV (KMG-IV): sequencing the most valuable type-strain genomes for metagenomic binning, comparative biology and taxonomic classification.</title>
        <authorList>
            <person name="Goeker M."/>
        </authorList>
    </citation>
    <scope>NUCLEOTIDE SEQUENCE [LARGE SCALE GENOMIC DNA]</scope>
    <source>
        <strain evidence="2 3">DSM 6986</strain>
    </source>
</reference>
<evidence type="ECO:0000313" key="3">
    <source>
        <dbReference type="Proteomes" id="UP000245396"/>
    </source>
</evidence>
<keyword evidence="3" id="KW-1185">Reference proteome</keyword>